<dbReference type="RefSeq" id="WP_051703213.1">
    <property type="nucleotide sequence ID" value="NZ_JOFV01000018.1"/>
</dbReference>
<comment type="caution">
    <text evidence="4">The sequence shown here is derived from an EMBL/GenBank/DDBJ whole genome shotgun (WGS) entry which is preliminary data.</text>
</comment>
<evidence type="ECO:0000313" key="4">
    <source>
        <dbReference type="EMBL" id="RXR32437.1"/>
    </source>
</evidence>
<evidence type="ECO:0000313" key="6">
    <source>
        <dbReference type="Proteomes" id="UP000290517"/>
    </source>
</evidence>
<dbReference type="Pfam" id="PF09339">
    <property type="entry name" value="HTH_IclR"/>
    <property type="match status" value="1"/>
</dbReference>
<dbReference type="Proteomes" id="UP000290517">
    <property type="component" value="Unassembled WGS sequence"/>
</dbReference>
<feature type="domain" description="HTH iclR-type" evidence="2">
    <location>
        <begin position="17"/>
        <end position="59"/>
    </location>
</feature>
<dbReference type="PANTHER" id="PTHR18964">
    <property type="entry name" value="ROK (REPRESSOR, ORF, KINASE) FAMILY"/>
    <property type="match status" value="1"/>
</dbReference>
<dbReference type="Gene3D" id="3.30.420.40">
    <property type="match status" value="2"/>
</dbReference>
<dbReference type="EMBL" id="SDJQ01000018">
    <property type="protein sequence ID" value="RXR32437.1"/>
    <property type="molecule type" value="Genomic_DNA"/>
</dbReference>
<proteinExistence type="inferred from homology"/>
<evidence type="ECO:0000259" key="2">
    <source>
        <dbReference type="Pfam" id="PF09339"/>
    </source>
</evidence>
<dbReference type="InterPro" id="IPR036390">
    <property type="entry name" value="WH_DNA-bd_sf"/>
</dbReference>
<comment type="similarity">
    <text evidence="1">Belongs to the ROK (NagC/XylR) family.</text>
</comment>
<dbReference type="InterPro" id="IPR000600">
    <property type="entry name" value="ROK"/>
</dbReference>
<accession>A0A4Q1KQY3</accession>
<dbReference type="PANTHER" id="PTHR18964:SF149">
    <property type="entry name" value="BIFUNCTIONAL UDP-N-ACETYLGLUCOSAMINE 2-EPIMERASE_N-ACETYLMANNOSAMINE KINASE"/>
    <property type="match status" value="1"/>
</dbReference>
<evidence type="ECO:0000256" key="1">
    <source>
        <dbReference type="ARBA" id="ARBA00006479"/>
    </source>
</evidence>
<dbReference type="Pfam" id="PF00480">
    <property type="entry name" value="ROK"/>
    <property type="match status" value="1"/>
</dbReference>
<dbReference type="Proteomes" id="UP000289805">
    <property type="component" value="Unassembled WGS sequence"/>
</dbReference>
<reference evidence="5 6" key="1">
    <citation type="submission" date="2019-01" db="EMBL/GenBank/DDBJ databases">
        <title>Oerskovia turbata Genome sequencing and assembly.</title>
        <authorList>
            <person name="Dou T."/>
        </authorList>
    </citation>
    <scope>NUCLEOTIDE SEQUENCE [LARGE SCALE GENOMIC DNA]</scope>
    <source>
        <strain evidence="4 5">JCM12123</strain>
        <strain evidence="3 6">JCM3160</strain>
    </source>
</reference>
<dbReference type="STRING" id="1713.GCA_000718325_03199"/>
<organism evidence="4 5">
    <name type="scientific">Oerskovia turbata</name>
    <dbReference type="NCBI Taxonomy" id="1713"/>
    <lineage>
        <taxon>Bacteria</taxon>
        <taxon>Bacillati</taxon>
        <taxon>Actinomycetota</taxon>
        <taxon>Actinomycetes</taxon>
        <taxon>Micrococcales</taxon>
        <taxon>Cellulomonadaceae</taxon>
        <taxon>Oerskovia</taxon>
    </lineage>
</organism>
<dbReference type="AlphaFoldDB" id="A0A4Q1KQY3"/>
<dbReference type="Gene3D" id="1.10.10.10">
    <property type="entry name" value="Winged helix-like DNA-binding domain superfamily/Winged helix DNA-binding domain"/>
    <property type="match status" value="1"/>
</dbReference>
<dbReference type="SUPFAM" id="SSF53067">
    <property type="entry name" value="Actin-like ATPase domain"/>
    <property type="match status" value="1"/>
</dbReference>
<dbReference type="EMBL" id="SDJR01000013">
    <property type="protein sequence ID" value="RXR22372.1"/>
    <property type="molecule type" value="Genomic_DNA"/>
</dbReference>
<dbReference type="OrthoDB" id="3523179at2"/>
<dbReference type="InterPro" id="IPR043129">
    <property type="entry name" value="ATPase_NBD"/>
</dbReference>
<name>A0A4Q1KQY3_9CELL</name>
<dbReference type="InterPro" id="IPR005471">
    <property type="entry name" value="Tscrpt_reg_IclR_N"/>
</dbReference>
<dbReference type="GO" id="GO:0006355">
    <property type="term" value="P:regulation of DNA-templated transcription"/>
    <property type="evidence" value="ECO:0007669"/>
    <property type="project" value="InterPro"/>
</dbReference>
<dbReference type="SUPFAM" id="SSF46785">
    <property type="entry name" value="Winged helix' DNA-binding domain"/>
    <property type="match status" value="1"/>
</dbReference>
<protein>
    <submittedName>
        <fullName evidence="4">ROK family transcriptional regulator</fullName>
    </submittedName>
</protein>
<keyword evidence="6" id="KW-1185">Reference proteome</keyword>
<evidence type="ECO:0000313" key="3">
    <source>
        <dbReference type="EMBL" id="RXR22372.1"/>
    </source>
</evidence>
<gene>
    <name evidence="3" type="ORF">EQW73_16655</name>
    <name evidence="4" type="ORF">EQW78_14090</name>
</gene>
<evidence type="ECO:0000313" key="5">
    <source>
        <dbReference type="Proteomes" id="UP000289805"/>
    </source>
</evidence>
<sequence>MLLAGDQRLLREINARAVLEVLDAHDTLGRPEIVAATGLSKTTVALALRTFVEQGLVEEAGLDHDRRGPAATLYRVDPEHGYALAVDIGHVRVRVALVDLVGRVRARAEQPLSAKEPEARASAVEKLAAHCVAAVRHDTGAESVAIRCAVVGLPAIVGADHAMVRRVPGLEKGGPTLHAALEEGLGCPVVLENDVNLAAIAEQRVGAGKGLDSFVLLRLGIGLGAGIVIDGKLHRGASGGAGEVAFLPQPGRALGAESVGAASLQASAKEAGLPAGLAPHEVLDLATDGDERAVAVVDELAGRLAVLIASVALLLEPQKIVLAGVAREDAVLGRVQTYLTERVGILPIVVEPSAVADDAVLLGAAALARDTLRDQAFSAAVRRAAESEDLTDDDAPLDADLATGLSSRGVDDARTL</sequence>
<dbReference type="InterPro" id="IPR036388">
    <property type="entry name" value="WH-like_DNA-bd_sf"/>
</dbReference>
<dbReference type="GO" id="GO:0003677">
    <property type="term" value="F:DNA binding"/>
    <property type="evidence" value="ECO:0007669"/>
    <property type="project" value="InterPro"/>
</dbReference>